<dbReference type="Pfam" id="PF20150">
    <property type="entry name" value="2EXR"/>
    <property type="match status" value="1"/>
</dbReference>
<gene>
    <name evidence="2" type="ORF">K444DRAFT_360301</name>
</gene>
<dbReference type="EMBL" id="KZ613785">
    <property type="protein sequence ID" value="PMD61998.1"/>
    <property type="molecule type" value="Genomic_DNA"/>
</dbReference>
<feature type="domain" description="2EXR" evidence="1">
    <location>
        <begin position="7"/>
        <end position="110"/>
    </location>
</feature>
<dbReference type="AlphaFoldDB" id="A0A2J6TGC2"/>
<proteinExistence type="predicted"/>
<name>A0A2J6TGC2_9HELO</name>
<dbReference type="InterPro" id="IPR045518">
    <property type="entry name" value="2EXR"/>
</dbReference>
<dbReference type="RefSeq" id="XP_024738902.1">
    <property type="nucleotide sequence ID" value="XM_024872174.1"/>
</dbReference>
<evidence type="ECO:0000313" key="2">
    <source>
        <dbReference type="EMBL" id="PMD61998.1"/>
    </source>
</evidence>
<keyword evidence="3" id="KW-1185">Reference proteome</keyword>
<evidence type="ECO:0000259" key="1">
    <source>
        <dbReference type="Pfam" id="PF20150"/>
    </source>
</evidence>
<dbReference type="InParanoid" id="A0A2J6TGC2"/>
<evidence type="ECO:0000313" key="3">
    <source>
        <dbReference type="Proteomes" id="UP000235371"/>
    </source>
</evidence>
<reference evidence="2 3" key="1">
    <citation type="submission" date="2016-04" db="EMBL/GenBank/DDBJ databases">
        <title>A degradative enzymes factory behind the ericoid mycorrhizal symbiosis.</title>
        <authorList>
            <consortium name="DOE Joint Genome Institute"/>
            <person name="Martino E."/>
            <person name="Morin E."/>
            <person name="Grelet G."/>
            <person name="Kuo A."/>
            <person name="Kohler A."/>
            <person name="Daghino S."/>
            <person name="Barry K."/>
            <person name="Choi C."/>
            <person name="Cichocki N."/>
            <person name="Clum A."/>
            <person name="Copeland A."/>
            <person name="Hainaut M."/>
            <person name="Haridas S."/>
            <person name="Labutti K."/>
            <person name="Lindquist E."/>
            <person name="Lipzen A."/>
            <person name="Khouja H.-R."/>
            <person name="Murat C."/>
            <person name="Ohm R."/>
            <person name="Olson A."/>
            <person name="Spatafora J."/>
            <person name="Veneault-Fourrey C."/>
            <person name="Henrissat B."/>
            <person name="Grigoriev I."/>
            <person name="Martin F."/>
            <person name="Perotto S."/>
        </authorList>
    </citation>
    <scope>NUCLEOTIDE SEQUENCE [LARGE SCALE GENOMIC DNA]</scope>
    <source>
        <strain evidence="2 3">E</strain>
    </source>
</reference>
<organism evidence="2 3">
    <name type="scientific">Hyaloscypha bicolor E</name>
    <dbReference type="NCBI Taxonomy" id="1095630"/>
    <lineage>
        <taxon>Eukaryota</taxon>
        <taxon>Fungi</taxon>
        <taxon>Dikarya</taxon>
        <taxon>Ascomycota</taxon>
        <taxon>Pezizomycotina</taxon>
        <taxon>Leotiomycetes</taxon>
        <taxon>Helotiales</taxon>
        <taxon>Hyaloscyphaceae</taxon>
        <taxon>Hyaloscypha</taxon>
        <taxon>Hyaloscypha bicolor</taxon>
    </lineage>
</organism>
<dbReference type="GeneID" id="36580255"/>
<dbReference type="Proteomes" id="UP000235371">
    <property type="component" value="Unassembled WGS sequence"/>
</dbReference>
<sequence>MTSLNSFPIFGKLPQEVRNMVFRAAADNEDSNIVEVEFIRTPTIRRKGHPRNSRRPRSIVWIYSCTPYHVSPLLNTSKESRAEYLLRHPHTLQLNRGTPVVHFNAARDTIYFDAESLFNFWHYITRHRARPTKILTRNLKGFQAVQVLGSYFPGTSTVHNNGLADVRVPVERALTNLQRIRCLGARGVHPGGWDPATIMPPNQRPLPRRLRRALIQLLDDFENGMQFPGHPQRARIVAQRDRIEDARDDVDVDVDDFFAPALG</sequence>
<accession>A0A2J6TGC2</accession>
<dbReference type="OrthoDB" id="3548310at2759"/>
<protein>
    <recommendedName>
        <fullName evidence="1">2EXR domain-containing protein</fullName>
    </recommendedName>
</protein>